<accession>A0A1G8DAP3</accession>
<evidence type="ECO:0000256" key="1">
    <source>
        <dbReference type="SAM" id="MobiDB-lite"/>
    </source>
</evidence>
<feature type="region of interest" description="Disordered" evidence="1">
    <location>
        <begin position="43"/>
        <end position="63"/>
    </location>
</feature>
<dbReference type="EMBL" id="FNDJ01000002">
    <property type="protein sequence ID" value="SDH54673.1"/>
    <property type="molecule type" value="Genomic_DNA"/>
</dbReference>
<dbReference type="AlphaFoldDB" id="A0A1G8DAP3"/>
<gene>
    <name evidence="2" type="ORF">SAMN05421869_102515</name>
</gene>
<organism evidence="2 3">
    <name type="scientific">Nonomuraea jiangxiensis</name>
    <dbReference type="NCBI Taxonomy" id="633440"/>
    <lineage>
        <taxon>Bacteria</taxon>
        <taxon>Bacillati</taxon>
        <taxon>Actinomycetota</taxon>
        <taxon>Actinomycetes</taxon>
        <taxon>Streptosporangiales</taxon>
        <taxon>Streptosporangiaceae</taxon>
        <taxon>Nonomuraea</taxon>
    </lineage>
</organism>
<evidence type="ECO:0000313" key="3">
    <source>
        <dbReference type="Proteomes" id="UP000199202"/>
    </source>
</evidence>
<proteinExistence type="predicted"/>
<sequence>MALIVIMRARNVMTVRVLRSEVAPRRVVVCGAAGSGWPGGWGKRTLGSFPEEGRGTVSPRRGA</sequence>
<dbReference type="Proteomes" id="UP000199202">
    <property type="component" value="Unassembled WGS sequence"/>
</dbReference>
<name>A0A1G8DAP3_9ACTN</name>
<evidence type="ECO:0000313" key="2">
    <source>
        <dbReference type="EMBL" id="SDH54673.1"/>
    </source>
</evidence>
<protein>
    <submittedName>
        <fullName evidence="2">Uncharacterized protein</fullName>
    </submittedName>
</protein>
<reference evidence="2 3" key="1">
    <citation type="submission" date="2016-10" db="EMBL/GenBank/DDBJ databases">
        <authorList>
            <person name="de Groot N.N."/>
        </authorList>
    </citation>
    <scope>NUCLEOTIDE SEQUENCE [LARGE SCALE GENOMIC DNA]</scope>
    <source>
        <strain evidence="2 3">CGMCC 4.6533</strain>
    </source>
</reference>
<dbReference type="STRING" id="633440.SAMN05421869_102515"/>
<keyword evidence="3" id="KW-1185">Reference proteome</keyword>